<sequence length="1168" mass="130087">MIYNQIQPNPLHSNIYPLTALAFDPVSDILWGGNSAGSLMAYHSQPPYRSVYFPVGGNGAVKKIISGESQVRAMNETGLGLGAWTKGGLNKWYFRPPSTSVSTFASHPNNTHSLILATQTPELIMLNTTIGSPIRTMPVVSQVTHLQYSHSLLISGSVDGFIRTHDVRSGTRRRDGATGEHTVRAHLGGLQGLDAVGNFVYSIGWGLRQSHPVADQFVRIFDLRALRPLTPIPFLAGPAFINVHPAKGSTVIVTSSQGVVGVIDVLNQGTTAPEFNQVETAAFLTATAISYTGDYLAFGAADGSLRLLSTSNGDIPFNGFEGQAIPWADALDPFPDISWNDETPLNSIGLPYYDTPLLSATSREFYQSVPFLPAPRIPQQILNSMKTVDFIGYAALPKELRGKRNMVLGNTRTREGRFRSSRASKQNIPDSPTSYLQTSEIPRPYRKVEIEYSKFGVEDFDFGFYNKTDYSGLETHILNSYTNALLQTLHYTVPVRRLAKSHITTNCQREHCLLCELGFVVRMLEDARGINCQAANFCKTISAVPQANQMSLVDYGREMPDVDYVSKIQAFNRFILEQFISEGNSFPHNPYIVPLSPDINSSGDFIAPAPAPITQLFGIDAKSTIICGSCGAPRDKEGLAHVVEMLYPKKALSNETPPPSDFASILRNSLVRDMSYRATCQTCRQLSTQYSRRVIPSKDLPPVLAVNACVYSEEHLQFWLDTRQGRFLPPKIGIRPGTETNQPGGVVEGMDDPDAVFYELRSIVVAVKEKTTHLVAIVKIPNYECRSETDSPWFIFNDFTVQNVSESEALSFPGTWKVPAILYLERIDIRENLNYSDLPEDQDLAILSCDTSISLLRDKSLTLHETLRFEELPTPGTLVAIDAEFVLMQQVLTDETEYRSDGIKKMIRPSRYGLARVSVLRGDGPKQGIPFIDDHIHTSETIVDYLTEWSGIRFGDLDPQTSKYTLVPLKVAYKKLRLLVDLGGTNGTSDIFVPPEQVIDTVDLYFLREGKRKLSLRFLSWFILKENIQTETHDSIEDARAALKLFKAYHDFEAQGIFEQKLEELYREGRQYNFRPPAGVNVVNTPLSSPPLGSPGQSKSFSRSSSQINPSNAYNFIQSEFRLFPPNILAGTGGHQTTNLFHPSKSNFPLHTSQSQNQHARQQWRDHR</sequence>
<feature type="region of interest" description="Disordered" evidence="2">
    <location>
        <begin position="1083"/>
        <end position="1107"/>
    </location>
</feature>
<feature type="compositionally biased region" description="Polar residues" evidence="2">
    <location>
        <begin position="1135"/>
        <end position="1161"/>
    </location>
</feature>
<dbReference type="InterPro" id="IPR038765">
    <property type="entry name" value="Papain-like_cys_pep_sf"/>
</dbReference>
<feature type="compositionally biased region" description="Low complexity" evidence="2">
    <location>
        <begin position="1094"/>
        <end position="1106"/>
    </location>
</feature>
<evidence type="ECO:0000313" key="5">
    <source>
        <dbReference type="Proteomes" id="UP001050691"/>
    </source>
</evidence>
<keyword evidence="5" id="KW-1185">Reference proteome</keyword>
<evidence type="ECO:0000256" key="1">
    <source>
        <dbReference type="ARBA" id="ARBA00022574"/>
    </source>
</evidence>
<evidence type="ECO:0000259" key="3">
    <source>
        <dbReference type="PROSITE" id="PS50235"/>
    </source>
</evidence>
<dbReference type="Gene3D" id="2.130.10.10">
    <property type="entry name" value="YVTN repeat-like/Quinoprotein amine dehydrogenase"/>
    <property type="match status" value="1"/>
</dbReference>
<name>A0AAV5AFF8_9AGAM</name>
<dbReference type="AlphaFoldDB" id="A0AAV5AFF8"/>
<dbReference type="InterPro" id="IPR050785">
    <property type="entry name" value="PAN2-PAN3_catalytic_subunit"/>
</dbReference>
<reference evidence="4" key="1">
    <citation type="submission" date="2021-10" db="EMBL/GenBank/DDBJ databases">
        <title>De novo Genome Assembly of Clathrus columnatus (Basidiomycota, Fungi) Using Illumina and Nanopore Sequence Data.</title>
        <authorList>
            <person name="Ogiso-Tanaka E."/>
            <person name="Itagaki H."/>
            <person name="Hosoya T."/>
            <person name="Hosaka K."/>
        </authorList>
    </citation>
    <scope>NUCLEOTIDE SEQUENCE</scope>
    <source>
        <strain evidence="4">MO-923</strain>
    </source>
</reference>
<dbReference type="PROSITE" id="PS50235">
    <property type="entry name" value="USP_3"/>
    <property type="match status" value="1"/>
</dbReference>
<dbReference type="InterPro" id="IPR015943">
    <property type="entry name" value="WD40/YVTN_repeat-like_dom_sf"/>
</dbReference>
<comment type="caution">
    <text evidence="4">The sequence shown here is derived from an EMBL/GenBank/DDBJ whole genome shotgun (WGS) entry which is preliminary data.</text>
</comment>
<evidence type="ECO:0000313" key="4">
    <source>
        <dbReference type="EMBL" id="GJJ12243.1"/>
    </source>
</evidence>
<organism evidence="4 5">
    <name type="scientific">Clathrus columnatus</name>
    <dbReference type="NCBI Taxonomy" id="1419009"/>
    <lineage>
        <taxon>Eukaryota</taxon>
        <taxon>Fungi</taxon>
        <taxon>Dikarya</taxon>
        <taxon>Basidiomycota</taxon>
        <taxon>Agaricomycotina</taxon>
        <taxon>Agaricomycetes</taxon>
        <taxon>Phallomycetidae</taxon>
        <taxon>Phallales</taxon>
        <taxon>Clathraceae</taxon>
        <taxon>Clathrus</taxon>
    </lineage>
</organism>
<dbReference type="GO" id="GO:0000932">
    <property type="term" value="C:P-body"/>
    <property type="evidence" value="ECO:0007669"/>
    <property type="project" value="TreeGrafter"/>
</dbReference>
<feature type="domain" description="USP" evidence="3">
    <location>
        <begin position="471"/>
        <end position="827"/>
    </location>
</feature>
<dbReference type="SUPFAM" id="SSF53098">
    <property type="entry name" value="Ribonuclease H-like"/>
    <property type="match status" value="1"/>
</dbReference>
<dbReference type="GO" id="GO:0003676">
    <property type="term" value="F:nucleic acid binding"/>
    <property type="evidence" value="ECO:0007669"/>
    <property type="project" value="InterPro"/>
</dbReference>
<feature type="compositionally biased region" description="Polar residues" evidence="2">
    <location>
        <begin position="421"/>
        <end position="436"/>
    </location>
</feature>
<dbReference type="SUPFAM" id="SSF50978">
    <property type="entry name" value="WD40 repeat-like"/>
    <property type="match status" value="1"/>
</dbReference>
<dbReference type="Pfam" id="PF20770">
    <property type="entry name" value="PAN2_N"/>
    <property type="match status" value="1"/>
</dbReference>
<dbReference type="CDD" id="cd06143">
    <property type="entry name" value="PAN2_exo"/>
    <property type="match status" value="1"/>
</dbReference>
<dbReference type="InterPro" id="IPR028881">
    <property type="entry name" value="PAN2_UCH_dom"/>
</dbReference>
<dbReference type="GO" id="GO:0000289">
    <property type="term" value="P:nuclear-transcribed mRNA poly(A) tail shortening"/>
    <property type="evidence" value="ECO:0007669"/>
    <property type="project" value="TreeGrafter"/>
</dbReference>
<dbReference type="EMBL" id="BPWL01000007">
    <property type="protein sequence ID" value="GJJ12243.1"/>
    <property type="molecule type" value="Genomic_DNA"/>
</dbReference>
<dbReference type="SMART" id="SM00479">
    <property type="entry name" value="EXOIII"/>
    <property type="match status" value="1"/>
</dbReference>
<dbReference type="InterPro" id="IPR012337">
    <property type="entry name" value="RNaseH-like_sf"/>
</dbReference>
<dbReference type="Pfam" id="PF00929">
    <property type="entry name" value="RNase_T"/>
    <property type="match status" value="1"/>
</dbReference>
<dbReference type="PANTHER" id="PTHR15728:SF0">
    <property type="entry name" value="PAN2-PAN3 DEADENYLATION COMPLEX CATALYTIC SUBUNIT PAN2"/>
    <property type="match status" value="1"/>
</dbReference>
<feature type="region of interest" description="Disordered" evidence="2">
    <location>
        <begin position="414"/>
        <end position="436"/>
    </location>
</feature>
<dbReference type="PANTHER" id="PTHR15728">
    <property type="entry name" value="DEADENYLATION COMPLEX CATALYTIC SUBUNIT PAN2"/>
    <property type="match status" value="1"/>
</dbReference>
<dbReference type="Pfam" id="PF13423">
    <property type="entry name" value="UCH_1"/>
    <property type="match status" value="1"/>
</dbReference>
<dbReference type="Gene3D" id="3.90.70.10">
    <property type="entry name" value="Cysteine proteinases"/>
    <property type="match status" value="1"/>
</dbReference>
<dbReference type="SUPFAM" id="SSF54001">
    <property type="entry name" value="Cysteine proteinases"/>
    <property type="match status" value="1"/>
</dbReference>
<dbReference type="GO" id="GO:0004535">
    <property type="term" value="F:poly(A)-specific ribonuclease activity"/>
    <property type="evidence" value="ECO:0007669"/>
    <property type="project" value="TreeGrafter"/>
</dbReference>
<dbReference type="InterPro" id="IPR036322">
    <property type="entry name" value="WD40_repeat_dom_sf"/>
</dbReference>
<protein>
    <recommendedName>
        <fullName evidence="3">USP domain-containing protein</fullName>
    </recommendedName>
</protein>
<proteinExistence type="predicted"/>
<dbReference type="InterPro" id="IPR048841">
    <property type="entry name" value="PAN2_N"/>
</dbReference>
<dbReference type="InterPro" id="IPR036397">
    <property type="entry name" value="RNaseH_sf"/>
</dbReference>
<keyword evidence="1" id="KW-0853">WD repeat</keyword>
<feature type="region of interest" description="Disordered" evidence="2">
    <location>
        <begin position="1134"/>
        <end position="1168"/>
    </location>
</feature>
<dbReference type="GO" id="GO:0031251">
    <property type="term" value="C:PAN complex"/>
    <property type="evidence" value="ECO:0007669"/>
    <property type="project" value="TreeGrafter"/>
</dbReference>
<accession>A0AAV5AFF8</accession>
<evidence type="ECO:0000256" key="2">
    <source>
        <dbReference type="SAM" id="MobiDB-lite"/>
    </source>
</evidence>
<dbReference type="Proteomes" id="UP001050691">
    <property type="component" value="Unassembled WGS sequence"/>
</dbReference>
<dbReference type="InterPro" id="IPR013520">
    <property type="entry name" value="Ribonucl_H"/>
</dbReference>
<gene>
    <name evidence="4" type="ORF">Clacol_006484</name>
</gene>
<dbReference type="InterPro" id="IPR028889">
    <property type="entry name" value="USP"/>
</dbReference>
<dbReference type="Gene3D" id="3.30.420.10">
    <property type="entry name" value="Ribonuclease H-like superfamily/Ribonuclease H"/>
    <property type="match status" value="1"/>
</dbReference>